<dbReference type="InterPro" id="IPR050351">
    <property type="entry name" value="BphY/WalK/GraS-like"/>
</dbReference>
<dbReference type="PRINTS" id="PR00344">
    <property type="entry name" value="BCTRLSENSOR"/>
</dbReference>
<dbReference type="GO" id="GO:0007234">
    <property type="term" value="P:osmosensory signaling via phosphorelay pathway"/>
    <property type="evidence" value="ECO:0007669"/>
    <property type="project" value="TreeGrafter"/>
</dbReference>
<evidence type="ECO:0000256" key="2">
    <source>
        <dbReference type="ARBA" id="ARBA00012438"/>
    </source>
</evidence>
<dbReference type="GO" id="GO:0000155">
    <property type="term" value="F:phosphorelay sensor kinase activity"/>
    <property type="evidence" value="ECO:0007669"/>
    <property type="project" value="InterPro"/>
</dbReference>
<evidence type="ECO:0000313" key="13">
    <source>
        <dbReference type="EMBL" id="AMQ56104.1"/>
    </source>
</evidence>
<feature type="chain" id="PRO_5007494449" description="histidine kinase" evidence="11">
    <location>
        <begin position="25"/>
        <end position="623"/>
    </location>
</feature>
<sequence>MTLIFTRVFFLALVFLVTSTKSYAQNQNSTGDPIFDTLIQRAVNLRYVNSDSTLAYLQEAQEIPNLSLVQQAVLANQFGAIYYVRGNYPNSLKDYSNALEIAQEAGNLAQEVYAMNGRGLIYLSQHDYIKAAEFFNRCIQINTERKDSSALGTNHFNLGISLSELKQYDSALVVLEKGYQILKSYPELMMRAMLLNRTAQVYLDLGQLDQSKKLFQNVLDSFPKLSNWEKSFTNTGLGWIALKEGQPQKALELGQEAYETARQLGAYWDKERATRLLSEAHEKLGQYAEALEFARLNKVYADSLYDENKNSEISYLQLQLTDAERKTFEQSALAKEQEANLSKKTTYFLSFALLALLIALFVYRKGLKEKEQLNALLLEKQKKILEQNEKLQVINKEKNRIFTVLTHDLKSPINSIKQLLELQNSETLTTEEQDYINMLLLKQVHHTDQMMDELLHWAMVQIDGIVTELEPISPAKVIKEVMAQNEFPAMKKGIKLELLTQNNDLQILADKTQLKIILQNCLHNAIKFSNQGGKIIFEVIDHGPNACLCIRDNGVGMSKEKVEEILQKDQRVSSTPGTTQERGTGLGMLLVKQFLERNNATLAIDSELGKGTSLILNFQKAIK</sequence>
<evidence type="ECO:0000256" key="5">
    <source>
        <dbReference type="ARBA" id="ARBA00022741"/>
    </source>
</evidence>
<dbReference type="EMBL" id="CP012836">
    <property type="protein sequence ID" value="AMQ56104.1"/>
    <property type="molecule type" value="Genomic_DNA"/>
</dbReference>
<dbReference type="GO" id="GO:0005524">
    <property type="term" value="F:ATP binding"/>
    <property type="evidence" value="ECO:0007669"/>
    <property type="project" value="UniProtKB-KW"/>
</dbReference>
<dbReference type="CDD" id="cd00075">
    <property type="entry name" value="HATPase"/>
    <property type="match status" value="1"/>
</dbReference>
<evidence type="ECO:0000313" key="14">
    <source>
        <dbReference type="Proteomes" id="UP000073816"/>
    </source>
</evidence>
<feature type="signal peptide" evidence="11">
    <location>
        <begin position="1"/>
        <end position="24"/>
    </location>
</feature>
<reference evidence="13 14" key="2">
    <citation type="journal article" date="2016" name="Genome Announc.">
        <title>Complete Genome Sequence of Algoriphagus sp. Strain M8-2, Isolated from a Brackish Lake.</title>
        <authorList>
            <person name="Muraguchi Y."/>
            <person name="Kushimoto K."/>
            <person name="Ohtsubo Y."/>
            <person name="Suzuki T."/>
            <person name="Dohra H."/>
            <person name="Kimbara K."/>
            <person name="Shintani M."/>
        </authorList>
    </citation>
    <scope>NUCLEOTIDE SEQUENCE [LARGE SCALE GENOMIC DNA]</scope>
    <source>
        <strain evidence="13 14">M8-2</strain>
    </source>
</reference>
<evidence type="ECO:0000259" key="12">
    <source>
        <dbReference type="PROSITE" id="PS50109"/>
    </source>
</evidence>
<dbReference type="PANTHER" id="PTHR42878">
    <property type="entry name" value="TWO-COMPONENT HISTIDINE KINASE"/>
    <property type="match status" value="1"/>
</dbReference>
<keyword evidence="10" id="KW-0175">Coiled coil</keyword>
<comment type="catalytic activity">
    <reaction evidence="1">
        <text>ATP + protein L-histidine = ADP + protein N-phospho-L-histidine.</text>
        <dbReference type="EC" id="2.7.13.3"/>
    </reaction>
</comment>
<keyword evidence="11" id="KW-0732">Signal</keyword>
<dbReference type="InterPro" id="IPR019734">
    <property type="entry name" value="TPR_rpt"/>
</dbReference>
<dbReference type="STRING" id="1727163.AO498_06740"/>
<evidence type="ECO:0000256" key="8">
    <source>
        <dbReference type="ARBA" id="ARBA00023012"/>
    </source>
</evidence>
<keyword evidence="14" id="KW-1185">Reference proteome</keyword>
<dbReference type="SUPFAM" id="SSF48452">
    <property type="entry name" value="TPR-like"/>
    <property type="match status" value="2"/>
</dbReference>
<keyword evidence="5" id="KW-0547">Nucleotide-binding</keyword>
<keyword evidence="8" id="KW-0902">Two-component regulatory system</keyword>
<keyword evidence="4" id="KW-0808">Transferase</keyword>
<protein>
    <recommendedName>
        <fullName evidence="2">histidine kinase</fullName>
        <ecNumber evidence="2">2.7.13.3</ecNumber>
    </recommendedName>
</protein>
<evidence type="ECO:0000256" key="11">
    <source>
        <dbReference type="SAM" id="SignalP"/>
    </source>
</evidence>
<dbReference type="CDD" id="cd00082">
    <property type="entry name" value="HisKA"/>
    <property type="match status" value="1"/>
</dbReference>
<dbReference type="GO" id="GO:0030295">
    <property type="term" value="F:protein kinase activator activity"/>
    <property type="evidence" value="ECO:0007669"/>
    <property type="project" value="TreeGrafter"/>
</dbReference>
<dbReference type="Gene3D" id="1.25.40.10">
    <property type="entry name" value="Tetratricopeptide repeat domain"/>
    <property type="match status" value="2"/>
</dbReference>
<feature type="domain" description="Histidine kinase" evidence="12">
    <location>
        <begin position="404"/>
        <end position="622"/>
    </location>
</feature>
<keyword evidence="3" id="KW-0597">Phosphoprotein</keyword>
<keyword evidence="9" id="KW-0802">TPR repeat</keyword>
<name>A0A142ELU9_9BACT</name>
<organism evidence="13 14">
    <name type="scientific">Algoriphagus sanaruensis</name>
    <dbReference type="NCBI Taxonomy" id="1727163"/>
    <lineage>
        <taxon>Bacteria</taxon>
        <taxon>Pseudomonadati</taxon>
        <taxon>Bacteroidota</taxon>
        <taxon>Cytophagia</taxon>
        <taxon>Cytophagales</taxon>
        <taxon>Cyclobacteriaceae</taxon>
        <taxon>Algoriphagus</taxon>
    </lineage>
</organism>
<dbReference type="KEGG" id="alm:AO498_06740"/>
<dbReference type="SUPFAM" id="SSF55874">
    <property type="entry name" value="ATPase domain of HSP90 chaperone/DNA topoisomerase II/histidine kinase"/>
    <property type="match status" value="1"/>
</dbReference>
<feature type="repeat" description="TPR" evidence="9">
    <location>
        <begin position="112"/>
        <end position="145"/>
    </location>
</feature>
<gene>
    <name evidence="13" type="ORF">AO498_06740</name>
</gene>
<evidence type="ECO:0000256" key="1">
    <source>
        <dbReference type="ARBA" id="ARBA00000085"/>
    </source>
</evidence>
<evidence type="ECO:0000256" key="7">
    <source>
        <dbReference type="ARBA" id="ARBA00022840"/>
    </source>
</evidence>
<dbReference type="InterPro" id="IPR003661">
    <property type="entry name" value="HisK_dim/P_dom"/>
</dbReference>
<dbReference type="SUPFAM" id="SSF47384">
    <property type="entry name" value="Homodimeric domain of signal transducing histidine kinase"/>
    <property type="match status" value="1"/>
</dbReference>
<evidence type="ECO:0000256" key="10">
    <source>
        <dbReference type="SAM" id="Coils"/>
    </source>
</evidence>
<keyword evidence="7" id="KW-0067">ATP-binding</keyword>
<feature type="repeat" description="TPR" evidence="9">
    <location>
        <begin position="72"/>
        <end position="105"/>
    </location>
</feature>
<dbReference type="InterPro" id="IPR004358">
    <property type="entry name" value="Sig_transdc_His_kin-like_C"/>
</dbReference>
<feature type="coiled-coil region" evidence="10">
    <location>
        <begin position="368"/>
        <end position="397"/>
    </location>
</feature>
<dbReference type="InterPro" id="IPR036097">
    <property type="entry name" value="HisK_dim/P_sf"/>
</dbReference>
<keyword evidence="6" id="KW-0418">Kinase</keyword>
<dbReference type="Gene3D" id="3.30.565.10">
    <property type="entry name" value="Histidine kinase-like ATPase, C-terminal domain"/>
    <property type="match status" value="1"/>
</dbReference>
<dbReference type="Pfam" id="PF02518">
    <property type="entry name" value="HATPase_c"/>
    <property type="match status" value="1"/>
</dbReference>
<dbReference type="Pfam" id="PF13424">
    <property type="entry name" value="TPR_12"/>
    <property type="match status" value="2"/>
</dbReference>
<evidence type="ECO:0000256" key="9">
    <source>
        <dbReference type="PROSITE-ProRule" id="PRU00339"/>
    </source>
</evidence>
<evidence type="ECO:0000256" key="6">
    <source>
        <dbReference type="ARBA" id="ARBA00022777"/>
    </source>
</evidence>
<dbReference type="PANTHER" id="PTHR42878:SF7">
    <property type="entry name" value="SENSOR HISTIDINE KINASE GLRK"/>
    <property type="match status" value="1"/>
</dbReference>
<dbReference type="PROSITE" id="PS50005">
    <property type="entry name" value="TPR"/>
    <property type="match status" value="2"/>
</dbReference>
<dbReference type="Proteomes" id="UP000073816">
    <property type="component" value="Chromosome"/>
</dbReference>
<dbReference type="PATRIC" id="fig|1727163.4.peg.1397"/>
<dbReference type="InterPro" id="IPR011990">
    <property type="entry name" value="TPR-like_helical_dom_sf"/>
</dbReference>
<dbReference type="EC" id="2.7.13.3" evidence="2"/>
<reference evidence="14" key="1">
    <citation type="submission" date="2015-09" db="EMBL/GenBank/DDBJ databases">
        <title>Complete sequence of Algoriphagus sp. M8-2.</title>
        <authorList>
            <person name="Shintani M."/>
        </authorList>
    </citation>
    <scope>NUCLEOTIDE SEQUENCE [LARGE SCALE GENOMIC DNA]</scope>
    <source>
        <strain evidence="14">M8-2</strain>
    </source>
</reference>
<dbReference type="PROSITE" id="PS50109">
    <property type="entry name" value="HIS_KIN"/>
    <property type="match status" value="1"/>
</dbReference>
<dbReference type="SMART" id="SM00387">
    <property type="entry name" value="HATPase_c"/>
    <property type="match status" value="1"/>
</dbReference>
<evidence type="ECO:0000256" key="3">
    <source>
        <dbReference type="ARBA" id="ARBA00022553"/>
    </source>
</evidence>
<dbReference type="InterPro" id="IPR036890">
    <property type="entry name" value="HATPase_C_sf"/>
</dbReference>
<dbReference type="Gene3D" id="1.10.287.130">
    <property type="match status" value="1"/>
</dbReference>
<dbReference type="OrthoDB" id="1269247at2"/>
<dbReference type="GO" id="GO:0000156">
    <property type="term" value="F:phosphorelay response regulator activity"/>
    <property type="evidence" value="ECO:0007669"/>
    <property type="project" value="TreeGrafter"/>
</dbReference>
<dbReference type="InterPro" id="IPR003594">
    <property type="entry name" value="HATPase_dom"/>
</dbReference>
<evidence type="ECO:0000256" key="4">
    <source>
        <dbReference type="ARBA" id="ARBA00022679"/>
    </source>
</evidence>
<dbReference type="InterPro" id="IPR005467">
    <property type="entry name" value="His_kinase_dom"/>
</dbReference>
<dbReference type="SMART" id="SM00028">
    <property type="entry name" value="TPR"/>
    <property type="match status" value="5"/>
</dbReference>
<proteinExistence type="predicted"/>
<accession>A0A142ELU9</accession>
<dbReference type="AlphaFoldDB" id="A0A142ELU9"/>